<dbReference type="OrthoDB" id="1730245at2"/>
<dbReference type="HOGENOM" id="CLU_1569931_0_0_9"/>
<feature type="transmembrane region" description="Helical" evidence="1">
    <location>
        <begin position="50"/>
        <end position="68"/>
    </location>
</feature>
<dbReference type="AlphaFoldDB" id="A0A097AQK3"/>
<evidence type="ECO:0008006" key="4">
    <source>
        <dbReference type="Google" id="ProtNLM"/>
    </source>
</evidence>
<keyword evidence="3" id="KW-1185">Reference proteome</keyword>
<keyword evidence="1" id="KW-1133">Transmembrane helix</keyword>
<evidence type="ECO:0000256" key="1">
    <source>
        <dbReference type="SAM" id="Phobius"/>
    </source>
</evidence>
<feature type="transmembrane region" description="Helical" evidence="1">
    <location>
        <begin position="12"/>
        <end position="34"/>
    </location>
</feature>
<protein>
    <recommendedName>
        <fullName evidence="4">Bacterial Pleckstrin homology domain-containing protein</fullName>
    </recommendedName>
</protein>
<keyword evidence="1" id="KW-0472">Membrane</keyword>
<accession>A0A097AQK3</accession>
<evidence type="ECO:0000313" key="2">
    <source>
        <dbReference type="EMBL" id="AIS52067.1"/>
    </source>
</evidence>
<dbReference type="Proteomes" id="UP000029669">
    <property type="component" value="Chromosome"/>
</dbReference>
<evidence type="ECO:0000313" key="3">
    <source>
        <dbReference type="Proteomes" id="UP000029669"/>
    </source>
</evidence>
<dbReference type="eggNOG" id="ENOG5033350">
    <property type="taxonomic scope" value="Bacteria"/>
</dbReference>
<keyword evidence="1" id="KW-0812">Transmembrane</keyword>
<gene>
    <name evidence="2" type="ORF">TKV_c08870</name>
</gene>
<reference evidence="3" key="1">
    <citation type="journal article" date="2015" name="Genome Announc.">
        <title>Whole-Genome Sequences of 80 Environmental and Clinical Isolates of Burkholderia pseudomallei.</title>
        <authorList>
            <person name="Johnson S.L."/>
            <person name="Baker A.L."/>
            <person name="Chain P.S."/>
            <person name="Currie B.J."/>
            <person name="Daligault H.E."/>
            <person name="Davenport K.W."/>
            <person name="Davis C.B."/>
            <person name="Inglis T.J."/>
            <person name="Kaestli M."/>
            <person name="Koren S."/>
            <person name="Mayo M."/>
            <person name="Merritt A.J."/>
            <person name="Price E.P."/>
            <person name="Sarovich D.S."/>
            <person name="Warner J."/>
            <person name="Rosovitz M.J."/>
        </authorList>
    </citation>
    <scope>NUCLEOTIDE SEQUENCE [LARGE SCALE GENOMIC DNA]</scope>
    <source>
        <strain evidence="3">DSM 2030</strain>
    </source>
</reference>
<name>A0A097AQK3_THEKI</name>
<organism evidence="2 3">
    <name type="scientific">Thermoanaerobacter kivui</name>
    <name type="common">Acetogenium kivui</name>
    <dbReference type="NCBI Taxonomy" id="2325"/>
    <lineage>
        <taxon>Bacteria</taxon>
        <taxon>Bacillati</taxon>
        <taxon>Bacillota</taxon>
        <taxon>Clostridia</taxon>
        <taxon>Thermoanaerobacterales</taxon>
        <taxon>Thermoanaerobacteraceae</taxon>
        <taxon>Thermoanaerobacter</taxon>
    </lineage>
</organism>
<proteinExistence type="predicted"/>
<dbReference type="EMBL" id="CP009170">
    <property type="protein sequence ID" value="AIS52067.1"/>
    <property type="molecule type" value="Genomic_DNA"/>
</dbReference>
<dbReference type="KEGG" id="tki:TKV_c08870"/>
<sequence length="170" mass="20006">MRYRALGIKAKVFLCFIVLSICALFLISFFNIFIDVNKKGISVFDTVFEWFIYVVLVTIVSGFLLSLVNSSHELTENQLILRLGLMGFVRLKYNDIKVVSKFEEKKLPPRGMRILGNTCYMFFEKDNLVKIQLKGKVRVYYLLFLKRYIDTIVFSAEKREEFIEELKSRI</sequence>
<dbReference type="RefSeq" id="WP_049684877.1">
    <property type="nucleotide sequence ID" value="NZ_CP009170.1"/>
</dbReference>